<dbReference type="Proteomes" id="UP000646749">
    <property type="component" value="Unassembled WGS sequence"/>
</dbReference>
<organism evidence="4 5">
    <name type="scientific">Plantactinospora endophytica</name>
    <dbReference type="NCBI Taxonomy" id="673535"/>
    <lineage>
        <taxon>Bacteria</taxon>
        <taxon>Bacillati</taxon>
        <taxon>Actinomycetota</taxon>
        <taxon>Actinomycetes</taxon>
        <taxon>Micromonosporales</taxon>
        <taxon>Micromonosporaceae</taxon>
        <taxon>Plantactinospora</taxon>
    </lineage>
</organism>
<evidence type="ECO:0000256" key="1">
    <source>
        <dbReference type="ARBA" id="ARBA00010617"/>
    </source>
</evidence>
<dbReference type="PANTHER" id="PTHR46696:SF6">
    <property type="entry name" value="P450, PUTATIVE (EUROFUNG)-RELATED"/>
    <property type="match status" value="1"/>
</dbReference>
<dbReference type="PROSITE" id="PS00086">
    <property type="entry name" value="CYTOCHROME_P450"/>
    <property type="match status" value="1"/>
</dbReference>
<dbReference type="Pfam" id="PF00067">
    <property type="entry name" value="p450"/>
    <property type="match status" value="1"/>
</dbReference>
<sequence>MGQYPDAMSVDQSTETGSDSSPRIDFDHHSPEYRANWRAISDDHLARCPVGRTDAYGGFWVVSDHASLSQVMRDDATFSSGRNTEDPSDPRQGIVIPPNPIRQLPLELDPPEYTPYRRLLNPYFSPTAAREAQPFPEQAVDALLDRVCASGRMDLVLDFGNPLPAMATMKLIGLPLDDWHVYAEPMHRVAATPPSAPDYLHNVQIMGQLGGAIAAQVPRLRDEPGEGLLSGLAKATVDGRPLPDEEVVTIALLVIQGGVHTTTALFAHTMLWLAEHPEQRKRLAADPALWEHATEEFVRVFPPAMGFARTVTRDVVVGGQQMRAGDRVMMSFAAANRDPAVFPDPDEVRLDRSPNRHTSFGVGIHRCIGLNHARAWFPLMVRRVFERMPDLVVDRDDAEQNESVGVINGFVTLPATFTPSEPLGVPMPD</sequence>
<keyword evidence="2" id="KW-0408">Iron</keyword>
<feature type="compositionally biased region" description="Polar residues" evidence="3">
    <location>
        <begin position="10"/>
        <end position="21"/>
    </location>
</feature>
<dbReference type="SUPFAM" id="SSF48264">
    <property type="entry name" value="Cytochrome P450"/>
    <property type="match status" value="1"/>
</dbReference>
<dbReference type="InterPro" id="IPR002397">
    <property type="entry name" value="Cyt_P450_B"/>
</dbReference>
<evidence type="ECO:0000313" key="5">
    <source>
        <dbReference type="Proteomes" id="UP000646749"/>
    </source>
</evidence>
<reference evidence="4 5" key="1">
    <citation type="submission" date="2021-01" db="EMBL/GenBank/DDBJ databases">
        <title>Whole genome shotgun sequence of Plantactinospora endophytica NBRC 110450.</title>
        <authorList>
            <person name="Komaki H."/>
            <person name="Tamura T."/>
        </authorList>
    </citation>
    <scope>NUCLEOTIDE SEQUENCE [LARGE SCALE GENOMIC DNA]</scope>
    <source>
        <strain evidence="4 5">NBRC 110450</strain>
    </source>
</reference>
<evidence type="ECO:0000256" key="3">
    <source>
        <dbReference type="SAM" id="MobiDB-lite"/>
    </source>
</evidence>
<dbReference type="PANTHER" id="PTHR46696">
    <property type="entry name" value="P450, PUTATIVE (EUROFUNG)-RELATED"/>
    <property type="match status" value="1"/>
</dbReference>
<evidence type="ECO:0000313" key="4">
    <source>
        <dbReference type="EMBL" id="GIG87691.1"/>
    </source>
</evidence>
<dbReference type="PRINTS" id="PR00359">
    <property type="entry name" value="BP450"/>
</dbReference>
<gene>
    <name evidence="4" type="ORF">Pen02_26270</name>
</gene>
<dbReference type="InterPro" id="IPR001128">
    <property type="entry name" value="Cyt_P450"/>
</dbReference>
<dbReference type="InterPro" id="IPR036396">
    <property type="entry name" value="Cyt_P450_sf"/>
</dbReference>
<comment type="similarity">
    <text evidence="1 2">Belongs to the cytochrome P450 family.</text>
</comment>
<feature type="region of interest" description="Disordered" evidence="3">
    <location>
        <begin position="77"/>
        <end position="108"/>
    </location>
</feature>
<keyword evidence="2" id="KW-0349">Heme</keyword>
<dbReference type="InterPro" id="IPR017972">
    <property type="entry name" value="Cyt_P450_CS"/>
</dbReference>
<name>A0ABQ4E064_9ACTN</name>
<proteinExistence type="inferred from homology"/>
<keyword evidence="5" id="KW-1185">Reference proteome</keyword>
<dbReference type="Gene3D" id="1.10.630.10">
    <property type="entry name" value="Cytochrome P450"/>
    <property type="match status" value="1"/>
</dbReference>
<dbReference type="EMBL" id="BONW01000012">
    <property type="protein sequence ID" value="GIG87691.1"/>
    <property type="molecule type" value="Genomic_DNA"/>
</dbReference>
<evidence type="ECO:0000256" key="2">
    <source>
        <dbReference type="RuleBase" id="RU000461"/>
    </source>
</evidence>
<comment type="caution">
    <text evidence="4">The sequence shown here is derived from an EMBL/GenBank/DDBJ whole genome shotgun (WGS) entry which is preliminary data.</text>
</comment>
<keyword evidence="2" id="KW-0479">Metal-binding</keyword>
<accession>A0ABQ4E064</accession>
<protein>
    <submittedName>
        <fullName evidence="4">Cytochrome P450</fullName>
    </submittedName>
</protein>
<keyword evidence="2" id="KW-0560">Oxidoreductase</keyword>
<feature type="region of interest" description="Disordered" evidence="3">
    <location>
        <begin position="1"/>
        <end position="28"/>
    </location>
</feature>
<keyword evidence="2" id="KW-0503">Monooxygenase</keyword>